<accession>A0A1B1BGF2</accession>
<organism evidence="1 2">
    <name type="scientific">Cryobacterium arcticum</name>
    <dbReference type="NCBI Taxonomy" id="670052"/>
    <lineage>
        <taxon>Bacteria</taxon>
        <taxon>Bacillati</taxon>
        <taxon>Actinomycetota</taxon>
        <taxon>Actinomycetes</taxon>
        <taxon>Micrococcales</taxon>
        <taxon>Microbacteriaceae</taxon>
        <taxon>Cryobacterium</taxon>
    </lineage>
</organism>
<protein>
    <submittedName>
        <fullName evidence="1">Uncharacterized protein</fullName>
    </submittedName>
</protein>
<dbReference type="AlphaFoldDB" id="A0A1B1BGF2"/>
<evidence type="ECO:0000313" key="1">
    <source>
        <dbReference type="EMBL" id="ANP71661.1"/>
    </source>
</evidence>
<reference evidence="1 2" key="1">
    <citation type="submission" date="2016-06" db="EMBL/GenBank/DDBJ databases">
        <title>Genome sequencing of Cryobacterium arcticum PAMC 27867.</title>
        <authorList>
            <person name="Lee J."/>
            <person name="Kim O.-S."/>
        </authorList>
    </citation>
    <scope>NUCLEOTIDE SEQUENCE [LARGE SCALE GENOMIC DNA]</scope>
    <source>
        <strain evidence="1 2">PAMC 27867</strain>
    </source>
</reference>
<sequence>MGEVVDDFSRPILSPESGQDWHRHSYDAHTGRFVTKLAGKFFWGPGIYTDLAHTIRQTGDAMSTTTNRSAELAAVVEQVPGVDEVYPATPVLTAVLNHVVGALTQKPRDPEFVALTETDEGVTASVSIGVADAGAATEVCRKVYDTIQEYFVESGDPAVTAIEVTVARIG</sequence>
<dbReference type="KEGG" id="cart:PA27867_0694"/>
<dbReference type="EMBL" id="CP016282">
    <property type="protein sequence ID" value="ANP71661.1"/>
    <property type="molecule type" value="Genomic_DNA"/>
</dbReference>
<dbReference type="Proteomes" id="UP000092582">
    <property type="component" value="Chromosome 1"/>
</dbReference>
<name>A0A1B1BGF2_9MICO</name>
<proteinExistence type="predicted"/>
<keyword evidence="2" id="KW-1185">Reference proteome</keyword>
<gene>
    <name evidence="1" type="ORF">PA27867_0694</name>
</gene>
<evidence type="ECO:0000313" key="2">
    <source>
        <dbReference type="Proteomes" id="UP000092582"/>
    </source>
</evidence>